<organism evidence="1">
    <name type="scientific">Arion vulgaris</name>
    <dbReference type="NCBI Taxonomy" id="1028688"/>
    <lineage>
        <taxon>Eukaryota</taxon>
        <taxon>Metazoa</taxon>
        <taxon>Spiralia</taxon>
        <taxon>Lophotrochozoa</taxon>
        <taxon>Mollusca</taxon>
        <taxon>Gastropoda</taxon>
        <taxon>Heterobranchia</taxon>
        <taxon>Euthyneura</taxon>
        <taxon>Panpulmonata</taxon>
        <taxon>Eupulmonata</taxon>
        <taxon>Stylommatophora</taxon>
        <taxon>Helicina</taxon>
        <taxon>Arionoidea</taxon>
        <taxon>Arionidae</taxon>
        <taxon>Arion</taxon>
    </lineage>
</organism>
<sequence length="60" mass="6616">MDASTNLTLGRGRALKWTYSPRHMGIYGNEIADRLTSTTQIVGALIDGEHPSVAWDENID</sequence>
<dbReference type="AlphaFoldDB" id="A0A0B6ZRU8"/>
<gene>
    <name evidence="1" type="primary">ORF74574</name>
</gene>
<proteinExistence type="predicted"/>
<evidence type="ECO:0000313" key="1">
    <source>
        <dbReference type="EMBL" id="CEK70541.1"/>
    </source>
</evidence>
<name>A0A0B6ZRU8_9EUPU</name>
<protein>
    <submittedName>
        <fullName evidence="1">Uncharacterized protein</fullName>
    </submittedName>
</protein>
<accession>A0A0B6ZRU8</accession>
<dbReference type="EMBL" id="HACG01023676">
    <property type="protein sequence ID" value="CEK70541.1"/>
    <property type="molecule type" value="Transcribed_RNA"/>
</dbReference>
<reference evidence="1" key="1">
    <citation type="submission" date="2014-12" db="EMBL/GenBank/DDBJ databases">
        <title>Insight into the proteome of Arion vulgaris.</title>
        <authorList>
            <person name="Aradska J."/>
            <person name="Bulat T."/>
            <person name="Smidak R."/>
            <person name="Sarate P."/>
            <person name="Gangsoo J."/>
            <person name="Sialana F."/>
            <person name="Bilban M."/>
            <person name="Lubec G."/>
        </authorList>
    </citation>
    <scope>NUCLEOTIDE SEQUENCE</scope>
    <source>
        <tissue evidence="1">Skin</tissue>
    </source>
</reference>